<evidence type="ECO:0000313" key="3">
    <source>
        <dbReference type="Proteomes" id="UP000469558"/>
    </source>
</evidence>
<protein>
    <submittedName>
        <fullName evidence="2">Uncharacterized protein</fullName>
    </submittedName>
</protein>
<evidence type="ECO:0000313" key="2">
    <source>
        <dbReference type="EMBL" id="TVY54806.1"/>
    </source>
</evidence>
<accession>A0A8T9BRI1</accession>
<dbReference type="OrthoDB" id="3470112at2759"/>
<dbReference type="EMBL" id="QGMK01003002">
    <property type="protein sequence ID" value="TVY54806.1"/>
    <property type="molecule type" value="Genomic_DNA"/>
</dbReference>
<sequence>MNPHIESHRIFCCSGALPVKTTIDVKLYNNPNRELHEAIFRSFLAFSVRRQQARDLLLLITTGQTADSLRLDPTILEAPMVVPPFRLEDLKNNPLSPETPYCIHLVARHDFGPVYSHQYFACPENLEHDWVDISLNQWFAAGEPFKMKAERWDVKCLEDGRFFRLTLRPNLDMRCRQRLSGFPEVAAEKDESDQGEFDDREAEQGEFDYGESEKAFV</sequence>
<evidence type="ECO:0000256" key="1">
    <source>
        <dbReference type="SAM" id="MobiDB-lite"/>
    </source>
</evidence>
<reference evidence="2 3" key="1">
    <citation type="submission" date="2018-05" db="EMBL/GenBank/DDBJ databases">
        <title>Genome sequencing and assembly of the regulated plant pathogen Lachnellula willkommii and related sister species for the development of diagnostic species identification markers.</title>
        <authorList>
            <person name="Giroux E."/>
            <person name="Bilodeau G."/>
        </authorList>
    </citation>
    <scope>NUCLEOTIDE SEQUENCE [LARGE SCALE GENOMIC DNA]</scope>
    <source>
        <strain evidence="2 3">CBS 268.59</strain>
    </source>
</reference>
<feature type="compositionally biased region" description="Acidic residues" evidence="1">
    <location>
        <begin position="190"/>
        <end position="210"/>
    </location>
</feature>
<dbReference type="Proteomes" id="UP000469558">
    <property type="component" value="Unassembled WGS sequence"/>
</dbReference>
<feature type="non-terminal residue" evidence="2">
    <location>
        <position position="217"/>
    </location>
</feature>
<keyword evidence="3" id="KW-1185">Reference proteome</keyword>
<name>A0A8T9BRI1_9HELO</name>
<proteinExistence type="predicted"/>
<organism evidence="2 3">
    <name type="scientific">Lachnellula suecica</name>
    <dbReference type="NCBI Taxonomy" id="602035"/>
    <lineage>
        <taxon>Eukaryota</taxon>
        <taxon>Fungi</taxon>
        <taxon>Dikarya</taxon>
        <taxon>Ascomycota</taxon>
        <taxon>Pezizomycotina</taxon>
        <taxon>Leotiomycetes</taxon>
        <taxon>Helotiales</taxon>
        <taxon>Lachnaceae</taxon>
        <taxon>Lachnellula</taxon>
    </lineage>
</organism>
<dbReference type="AlphaFoldDB" id="A0A8T9BRI1"/>
<feature type="region of interest" description="Disordered" evidence="1">
    <location>
        <begin position="185"/>
        <end position="217"/>
    </location>
</feature>
<comment type="caution">
    <text evidence="2">The sequence shown here is derived from an EMBL/GenBank/DDBJ whole genome shotgun (WGS) entry which is preliminary data.</text>
</comment>
<gene>
    <name evidence="2" type="ORF">LSUE1_G009663</name>
</gene>